<dbReference type="Gene3D" id="3.30.360.10">
    <property type="entry name" value="Dihydrodipicolinate Reductase, domain 2"/>
    <property type="match status" value="1"/>
</dbReference>
<evidence type="ECO:0000256" key="1">
    <source>
        <dbReference type="ARBA" id="ARBA00010928"/>
    </source>
</evidence>
<dbReference type="PANTHER" id="PTHR43818">
    <property type="entry name" value="BCDNA.GH03377"/>
    <property type="match status" value="1"/>
</dbReference>
<evidence type="ECO:0000313" key="6">
    <source>
        <dbReference type="Proteomes" id="UP000030392"/>
    </source>
</evidence>
<name>A0A0A2BZX2_PROMR</name>
<evidence type="ECO:0000259" key="3">
    <source>
        <dbReference type="Pfam" id="PF01408"/>
    </source>
</evidence>
<comment type="similarity">
    <text evidence="1">Belongs to the Gfo/Idh/MocA family.</text>
</comment>
<dbReference type="GO" id="GO:0000166">
    <property type="term" value="F:nucleotide binding"/>
    <property type="evidence" value="ECO:0007669"/>
    <property type="project" value="InterPro"/>
</dbReference>
<dbReference type="InterPro" id="IPR050463">
    <property type="entry name" value="Gfo/Idh/MocA_oxidrdct_glycsds"/>
</dbReference>
<evidence type="ECO:0000313" key="5">
    <source>
        <dbReference type="EMBL" id="KGG19608.1"/>
    </source>
</evidence>
<dbReference type="InterPro" id="IPR000683">
    <property type="entry name" value="Gfo/Idh/MocA-like_OxRdtase_N"/>
</dbReference>
<proteinExistence type="inferred from homology"/>
<dbReference type="AlphaFoldDB" id="A0A0A2BZX2"/>
<comment type="caution">
    <text evidence="5">The sequence shown here is derived from an EMBL/GenBank/DDBJ whole genome shotgun (WGS) entry which is preliminary data.</text>
</comment>
<sequence length="366" mass="40914">MIKKNPPLRIAIAGLGFGENVHIPAALSNKNIELVGLWHPRIDRLKEACNKNNLCAYETWKDLVNDSEIQGIIIATPPAPRYELALEAIKAGKHLLLEKPTCLNSDEVMELQRNALKRNLKIAVDYEYRAVPLFMQAKRIITEKKLDEPYFVKLDWLMSSRANPDRPWNWYSDEDSGGGVLGALGTHAFDMIHWLIGPTHSLSAINSTSIKERVCPISKNNKKVTSEDVSISQMQLKSINNNLIPAQVNLSAVTKQSRGFSLEIYGSNGTLILSSENQNDYVHGFGLWYSDNGDVLKNIQPDSDLTFSKIWTDGRIAPVARIQNWWAQSIIDRTPVIPGLVEGLASQIVCDKVKESNSIGMKVEIN</sequence>
<dbReference type="SUPFAM" id="SSF51735">
    <property type="entry name" value="NAD(P)-binding Rossmann-fold domains"/>
    <property type="match status" value="1"/>
</dbReference>
<dbReference type="Proteomes" id="UP000030392">
    <property type="component" value="Unassembled WGS sequence"/>
</dbReference>
<dbReference type="InterPro" id="IPR004104">
    <property type="entry name" value="Gfo/Idh/MocA-like_OxRdtase_C"/>
</dbReference>
<dbReference type="GO" id="GO:0016491">
    <property type="term" value="F:oxidoreductase activity"/>
    <property type="evidence" value="ECO:0007669"/>
    <property type="project" value="UniProtKB-KW"/>
</dbReference>
<dbReference type="InterPro" id="IPR036291">
    <property type="entry name" value="NAD(P)-bd_dom_sf"/>
</dbReference>
<feature type="domain" description="Gfo/Idh/MocA-like oxidoreductase C-terminal" evidence="4">
    <location>
        <begin position="138"/>
        <end position="365"/>
    </location>
</feature>
<dbReference type="EMBL" id="JNAX01000015">
    <property type="protein sequence ID" value="KGG19608.1"/>
    <property type="molecule type" value="Genomic_DNA"/>
</dbReference>
<dbReference type="Pfam" id="PF02894">
    <property type="entry name" value="GFO_IDH_MocA_C"/>
    <property type="match status" value="1"/>
</dbReference>
<dbReference type="RefSeq" id="WP_036907283.1">
    <property type="nucleotide sequence ID" value="NZ_CP138967.1"/>
</dbReference>
<evidence type="ECO:0000256" key="2">
    <source>
        <dbReference type="ARBA" id="ARBA00023002"/>
    </source>
</evidence>
<feature type="domain" description="Gfo/Idh/MocA-like oxidoreductase N-terminal" evidence="3">
    <location>
        <begin position="8"/>
        <end position="126"/>
    </location>
</feature>
<reference evidence="6" key="1">
    <citation type="journal article" date="2014" name="Sci. Data">
        <title>Genomes of diverse isolates of the marine cyanobacterium Prochlorococcus.</title>
        <authorList>
            <person name="Biller S."/>
            <person name="Berube P."/>
            <person name="Thompson J."/>
            <person name="Kelly L."/>
            <person name="Roggensack S."/>
            <person name="Awad L."/>
            <person name="Roache-Johnson K."/>
            <person name="Ding H."/>
            <person name="Giovannoni S.J."/>
            <person name="Moore L.R."/>
            <person name="Chisholm S.W."/>
        </authorList>
    </citation>
    <scope>NUCLEOTIDE SEQUENCE [LARGE SCALE GENOMIC DNA]</scope>
    <source>
        <strain evidence="6">PAC1</strain>
    </source>
</reference>
<dbReference type="PANTHER" id="PTHR43818:SF11">
    <property type="entry name" value="BCDNA.GH03377"/>
    <property type="match status" value="1"/>
</dbReference>
<evidence type="ECO:0000259" key="4">
    <source>
        <dbReference type="Pfam" id="PF02894"/>
    </source>
</evidence>
<organism evidence="5 6">
    <name type="scientific">Prochlorococcus marinus str. PAC1</name>
    <dbReference type="NCBI Taxonomy" id="59924"/>
    <lineage>
        <taxon>Bacteria</taxon>
        <taxon>Bacillati</taxon>
        <taxon>Cyanobacteriota</taxon>
        <taxon>Cyanophyceae</taxon>
        <taxon>Synechococcales</taxon>
        <taxon>Prochlorococcaceae</taxon>
        <taxon>Prochlorococcus</taxon>
    </lineage>
</organism>
<dbReference type="Gene3D" id="3.40.50.720">
    <property type="entry name" value="NAD(P)-binding Rossmann-like Domain"/>
    <property type="match status" value="1"/>
</dbReference>
<accession>A0A0A2BZX2</accession>
<gene>
    <name evidence="5" type="ORF">EV03_1993</name>
</gene>
<keyword evidence="2" id="KW-0560">Oxidoreductase</keyword>
<dbReference type="Pfam" id="PF01408">
    <property type="entry name" value="GFO_IDH_MocA"/>
    <property type="match status" value="1"/>
</dbReference>
<protein>
    <submittedName>
        <fullName evidence="5">Oxidoreductase</fullName>
    </submittedName>
</protein>
<dbReference type="SUPFAM" id="SSF55347">
    <property type="entry name" value="Glyceraldehyde-3-phosphate dehydrogenase-like, C-terminal domain"/>
    <property type="match status" value="1"/>
</dbReference>